<sequence>MNERSFSPRPVYPSSVALSSRPAADKADKADKRSAILAAALRLIARSGLHNTPMAAIAREAGVAAGTLYLYFPSKEAMVNALYLDLIQDRDRAYLAELDAIDDPTAGPAESTWRIWHALARWHLDRPDASNLIHQCRASGILTDETRAAEARDQAARLPLFRDAIAHGQLRELSQQVFWALFAGPILALVQMRDAGEIDVDDDVLRATFDGVCRSVLP</sequence>
<name>W0RQY9_9BACT</name>
<evidence type="ECO:0000256" key="2">
    <source>
        <dbReference type="PROSITE-ProRule" id="PRU00335"/>
    </source>
</evidence>
<reference evidence="4 5" key="1">
    <citation type="journal article" date="2014" name="Genome Announc.">
        <title>Genome Sequence and Methylome of Soil Bacterium Gemmatirosa kalamazoonensis KBS708T, a Member of the Rarely Cultivated Gemmatimonadetes Phylum.</title>
        <authorList>
            <person name="Debruyn J.M."/>
            <person name="Radosevich M."/>
            <person name="Wommack K.E."/>
            <person name="Polson S.W."/>
            <person name="Hauser L.J."/>
            <person name="Fawaz M.N."/>
            <person name="Korlach J."/>
            <person name="Tsai Y.C."/>
        </authorList>
    </citation>
    <scope>NUCLEOTIDE SEQUENCE [LARGE SCALE GENOMIC DNA]</scope>
    <source>
        <strain evidence="4 5">KBS708</strain>
        <plasmid evidence="5">Plasmid 1</plasmid>
    </source>
</reference>
<dbReference type="PROSITE" id="PS50977">
    <property type="entry name" value="HTH_TETR_2"/>
    <property type="match status" value="1"/>
</dbReference>
<dbReference type="EMBL" id="CP007129">
    <property type="protein sequence ID" value="AHG92715.1"/>
    <property type="molecule type" value="Genomic_DNA"/>
</dbReference>
<proteinExistence type="predicted"/>
<evidence type="ECO:0000313" key="4">
    <source>
        <dbReference type="EMBL" id="AHG92715.1"/>
    </source>
</evidence>
<dbReference type="InParanoid" id="W0RQY9"/>
<dbReference type="InterPro" id="IPR050109">
    <property type="entry name" value="HTH-type_TetR-like_transc_reg"/>
</dbReference>
<accession>W0RQY9</accession>
<keyword evidence="1 2" id="KW-0238">DNA-binding</keyword>
<organism evidence="4 5">
    <name type="scientific">Gemmatirosa kalamazoonensis</name>
    <dbReference type="NCBI Taxonomy" id="861299"/>
    <lineage>
        <taxon>Bacteria</taxon>
        <taxon>Pseudomonadati</taxon>
        <taxon>Gemmatimonadota</taxon>
        <taxon>Gemmatimonadia</taxon>
        <taxon>Gemmatimonadales</taxon>
        <taxon>Gemmatimonadaceae</taxon>
        <taxon>Gemmatirosa</taxon>
    </lineage>
</organism>
<feature type="DNA-binding region" description="H-T-H motif" evidence="2">
    <location>
        <begin position="53"/>
        <end position="72"/>
    </location>
</feature>
<feature type="domain" description="HTH tetR-type" evidence="3">
    <location>
        <begin position="30"/>
        <end position="90"/>
    </location>
</feature>
<dbReference type="HOGENOM" id="CLU_069356_12_9_0"/>
<dbReference type="PRINTS" id="PR00455">
    <property type="entry name" value="HTHTETR"/>
</dbReference>
<dbReference type="AlphaFoldDB" id="W0RQY9"/>
<keyword evidence="4" id="KW-0614">Plasmid</keyword>
<evidence type="ECO:0000256" key="1">
    <source>
        <dbReference type="ARBA" id="ARBA00023125"/>
    </source>
</evidence>
<dbReference type="Pfam" id="PF00440">
    <property type="entry name" value="TetR_N"/>
    <property type="match status" value="1"/>
</dbReference>
<protein>
    <submittedName>
        <fullName evidence="4">Regulatory protein TetR</fullName>
    </submittedName>
</protein>
<evidence type="ECO:0000259" key="3">
    <source>
        <dbReference type="PROSITE" id="PS50977"/>
    </source>
</evidence>
<dbReference type="FunCoup" id="W0RQY9">
    <property type="interactions" value="31"/>
</dbReference>
<dbReference type="KEGG" id="gba:J421_5180"/>
<keyword evidence="5" id="KW-1185">Reference proteome</keyword>
<evidence type="ECO:0000313" key="5">
    <source>
        <dbReference type="Proteomes" id="UP000019151"/>
    </source>
</evidence>
<dbReference type="PANTHER" id="PTHR30055">
    <property type="entry name" value="HTH-TYPE TRANSCRIPTIONAL REGULATOR RUTR"/>
    <property type="match status" value="1"/>
</dbReference>
<dbReference type="InterPro" id="IPR009057">
    <property type="entry name" value="Homeodomain-like_sf"/>
</dbReference>
<dbReference type="Gene3D" id="1.10.357.10">
    <property type="entry name" value="Tetracycline Repressor, domain 2"/>
    <property type="match status" value="1"/>
</dbReference>
<dbReference type="InterPro" id="IPR001647">
    <property type="entry name" value="HTH_TetR"/>
</dbReference>
<gene>
    <name evidence="4" type="ORF">J421_5180</name>
</gene>
<dbReference type="SUPFAM" id="SSF46689">
    <property type="entry name" value="Homeodomain-like"/>
    <property type="match status" value="1"/>
</dbReference>
<geneLocation type="plasmid" evidence="4 5">
    <name>1</name>
</geneLocation>
<dbReference type="PATRIC" id="fig|861299.3.peg.5236"/>
<dbReference type="GO" id="GO:0003677">
    <property type="term" value="F:DNA binding"/>
    <property type="evidence" value="ECO:0007669"/>
    <property type="project" value="UniProtKB-UniRule"/>
</dbReference>
<dbReference type="Proteomes" id="UP000019151">
    <property type="component" value="Plasmid 1"/>
</dbReference>